<dbReference type="GO" id="GO:0005886">
    <property type="term" value="C:plasma membrane"/>
    <property type="evidence" value="ECO:0007669"/>
    <property type="project" value="UniProtKB-ARBA"/>
</dbReference>
<accession>A0A8J3HXU2</accession>
<keyword evidence="3 5" id="KW-1133">Transmembrane helix</keyword>
<dbReference type="CDD" id="cd16914">
    <property type="entry name" value="EcfT"/>
    <property type="match status" value="1"/>
</dbReference>
<reference evidence="6" key="1">
    <citation type="submission" date="2020-10" db="EMBL/GenBank/DDBJ databases">
        <title>Taxonomic study of unclassified bacteria belonging to the class Ktedonobacteria.</title>
        <authorList>
            <person name="Yabe S."/>
            <person name="Wang C.M."/>
            <person name="Zheng Y."/>
            <person name="Sakai Y."/>
            <person name="Cavaletti L."/>
            <person name="Monciardini P."/>
            <person name="Donadio S."/>
        </authorList>
    </citation>
    <scope>NUCLEOTIDE SEQUENCE</scope>
    <source>
        <strain evidence="6">SOSP1-1</strain>
    </source>
</reference>
<evidence type="ECO:0000256" key="5">
    <source>
        <dbReference type="SAM" id="Phobius"/>
    </source>
</evidence>
<evidence type="ECO:0000256" key="1">
    <source>
        <dbReference type="ARBA" id="ARBA00004141"/>
    </source>
</evidence>
<dbReference type="PANTHER" id="PTHR33514">
    <property type="entry name" value="PROTEIN ABCI12, CHLOROPLASTIC"/>
    <property type="match status" value="1"/>
</dbReference>
<comment type="caution">
    <text evidence="6">The sequence shown here is derived from an EMBL/GenBank/DDBJ whole genome shotgun (WGS) entry which is preliminary data.</text>
</comment>
<name>A0A8J3HXU2_9CHLR</name>
<dbReference type="InterPro" id="IPR003339">
    <property type="entry name" value="ABC/ECF_trnsptr_transmembrane"/>
</dbReference>
<feature type="transmembrane region" description="Helical" evidence="5">
    <location>
        <begin position="269"/>
        <end position="289"/>
    </location>
</feature>
<sequence length="290" mass="32211">MLAVVLYASSVSPRVLWLRMRWLLLFTFIGAVTFPFSTTVDKGDSALTSLGPLSIPYSILYPGLGVIAGLCLLFLLSSLLPLTFLKMFWQKRWTRRLRLLFWLLMLGSLASVWLMSGTVEQALSLGPIFITRLGVWTLVSVEGLLLLYSFSLLVMLATSPMTLVESVTRLMAPLRLLRFPVDDFALMFLIALRFIPTLIDEIEQLGKAQMARGASLSDGTLTERFQGVIMLVIPLLRNIFQRAIDLSTALEARGYVVNGKQTMLHETSFALTDYLTIGGVLAITLGSLLI</sequence>
<keyword evidence="7" id="KW-1185">Reference proteome</keyword>
<feature type="transmembrane region" description="Helical" evidence="5">
    <location>
        <begin position="135"/>
        <end position="156"/>
    </location>
</feature>
<evidence type="ECO:0000313" key="6">
    <source>
        <dbReference type="EMBL" id="GHO42938.1"/>
    </source>
</evidence>
<feature type="transmembrane region" description="Helical" evidence="5">
    <location>
        <begin position="97"/>
        <end position="115"/>
    </location>
</feature>
<gene>
    <name evidence="6" type="ORF">KSX_11010</name>
</gene>
<keyword evidence="2 5" id="KW-0812">Transmembrane</keyword>
<feature type="transmembrane region" description="Helical" evidence="5">
    <location>
        <begin position="60"/>
        <end position="85"/>
    </location>
</feature>
<dbReference type="Pfam" id="PF02361">
    <property type="entry name" value="CbiQ"/>
    <property type="match status" value="1"/>
</dbReference>
<comment type="subcellular location">
    <subcellularLocation>
        <location evidence="1">Membrane</location>
        <topology evidence="1">Multi-pass membrane protein</topology>
    </subcellularLocation>
</comment>
<dbReference type="EMBL" id="BNJF01000001">
    <property type="protein sequence ID" value="GHO42938.1"/>
    <property type="molecule type" value="Genomic_DNA"/>
</dbReference>
<dbReference type="PANTHER" id="PTHR33514:SF13">
    <property type="entry name" value="PROTEIN ABCI12, CHLOROPLASTIC"/>
    <property type="match status" value="1"/>
</dbReference>
<proteinExistence type="predicted"/>
<keyword evidence="4 5" id="KW-0472">Membrane</keyword>
<evidence type="ECO:0000256" key="2">
    <source>
        <dbReference type="ARBA" id="ARBA00022692"/>
    </source>
</evidence>
<evidence type="ECO:0000256" key="4">
    <source>
        <dbReference type="ARBA" id="ARBA00023136"/>
    </source>
</evidence>
<evidence type="ECO:0008006" key="8">
    <source>
        <dbReference type="Google" id="ProtNLM"/>
    </source>
</evidence>
<organism evidence="6 7">
    <name type="scientific">Ktedonospora formicarum</name>
    <dbReference type="NCBI Taxonomy" id="2778364"/>
    <lineage>
        <taxon>Bacteria</taxon>
        <taxon>Bacillati</taxon>
        <taxon>Chloroflexota</taxon>
        <taxon>Ktedonobacteria</taxon>
        <taxon>Ktedonobacterales</taxon>
        <taxon>Ktedonobacteraceae</taxon>
        <taxon>Ktedonospora</taxon>
    </lineage>
</organism>
<evidence type="ECO:0000313" key="7">
    <source>
        <dbReference type="Proteomes" id="UP000612362"/>
    </source>
</evidence>
<evidence type="ECO:0000256" key="3">
    <source>
        <dbReference type="ARBA" id="ARBA00022989"/>
    </source>
</evidence>
<protein>
    <recommendedName>
        <fullName evidence="8">Energy-coupling factor transporter transmembrane protein EcfT</fullName>
    </recommendedName>
</protein>
<feature type="transmembrane region" description="Helical" evidence="5">
    <location>
        <begin position="22"/>
        <end position="40"/>
    </location>
</feature>
<dbReference type="AlphaFoldDB" id="A0A8J3HXU2"/>
<dbReference type="Proteomes" id="UP000612362">
    <property type="component" value="Unassembled WGS sequence"/>
</dbReference>